<evidence type="ECO:0000313" key="3">
    <source>
        <dbReference type="EMBL" id="GKV18611.1"/>
    </source>
</evidence>
<reference evidence="3 4" key="1">
    <citation type="journal article" date="2021" name="Commun. Biol.">
        <title>The genome of Shorea leprosula (Dipterocarpaceae) highlights the ecological relevance of drought in aseasonal tropical rainforests.</title>
        <authorList>
            <person name="Ng K.K.S."/>
            <person name="Kobayashi M.J."/>
            <person name="Fawcett J.A."/>
            <person name="Hatakeyama M."/>
            <person name="Paape T."/>
            <person name="Ng C.H."/>
            <person name="Ang C.C."/>
            <person name="Tnah L.H."/>
            <person name="Lee C.T."/>
            <person name="Nishiyama T."/>
            <person name="Sese J."/>
            <person name="O'Brien M.J."/>
            <person name="Copetti D."/>
            <person name="Mohd Noor M.I."/>
            <person name="Ong R.C."/>
            <person name="Putra M."/>
            <person name="Sireger I.Z."/>
            <person name="Indrioko S."/>
            <person name="Kosugi Y."/>
            <person name="Izuno A."/>
            <person name="Isagi Y."/>
            <person name="Lee S.L."/>
            <person name="Shimizu K.K."/>
        </authorList>
    </citation>
    <scope>NUCLEOTIDE SEQUENCE [LARGE SCALE GENOMIC DNA]</scope>
    <source>
        <strain evidence="3">214</strain>
    </source>
</reference>
<comment type="caution">
    <text evidence="3">The sequence shown here is derived from an EMBL/GenBank/DDBJ whole genome shotgun (WGS) entry which is preliminary data.</text>
</comment>
<feature type="region of interest" description="Disordered" evidence="1">
    <location>
        <begin position="35"/>
        <end position="59"/>
    </location>
</feature>
<protein>
    <submittedName>
        <fullName evidence="3">Uncharacterized protein</fullName>
    </submittedName>
</protein>
<proteinExistence type="predicted"/>
<dbReference type="EMBL" id="BPVZ01000051">
    <property type="protein sequence ID" value="GKV18611.1"/>
    <property type="molecule type" value="Genomic_DNA"/>
</dbReference>
<keyword evidence="4" id="KW-1185">Reference proteome</keyword>
<feature type="compositionally biased region" description="Low complexity" evidence="1">
    <location>
        <begin position="36"/>
        <end position="49"/>
    </location>
</feature>
<evidence type="ECO:0000256" key="1">
    <source>
        <dbReference type="SAM" id="MobiDB-lite"/>
    </source>
</evidence>
<evidence type="ECO:0000256" key="2">
    <source>
        <dbReference type="SAM" id="SignalP"/>
    </source>
</evidence>
<gene>
    <name evidence="3" type="ORF">SLEP1_g28968</name>
</gene>
<name>A0AAV5K5W8_9ROSI</name>
<dbReference type="PANTHER" id="PTHR34789">
    <property type="entry name" value="EXPRESSED PROTEIN"/>
    <property type="match status" value="1"/>
</dbReference>
<feature type="chain" id="PRO_5043450539" evidence="2">
    <location>
        <begin position="23"/>
        <end position="149"/>
    </location>
</feature>
<dbReference type="AlphaFoldDB" id="A0AAV5K5W8"/>
<evidence type="ECO:0000313" key="4">
    <source>
        <dbReference type="Proteomes" id="UP001054252"/>
    </source>
</evidence>
<feature type="signal peptide" evidence="2">
    <location>
        <begin position="1"/>
        <end position="22"/>
    </location>
</feature>
<keyword evidence="2" id="KW-0732">Signal</keyword>
<dbReference type="PANTHER" id="PTHR34789:SF1">
    <property type="entry name" value="EXPRESSED PROTEIN"/>
    <property type="match status" value="1"/>
</dbReference>
<accession>A0AAV5K5W8</accession>
<dbReference type="Proteomes" id="UP001054252">
    <property type="component" value="Unassembled WGS sequence"/>
</dbReference>
<organism evidence="3 4">
    <name type="scientific">Rubroshorea leprosula</name>
    <dbReference type="NCBI Taxonomy" id="152421"/>
    <lineage>
        <taxon>Eukaryota</taxon>
        <taxon>Viridiplantae</taxon>
        <taxon>Streptophyta</taxon>
        <taxon>Embryophyta</taxon>
        <taxon>Tracheophyta</taxon>
        <taxon>Spermatophyta</taxon>
        <taxon>Magnoliopsida</taxon>
        <taxon>eudicotyledons</taxon>
        <taxon>Gunneridae</taxon>
        <taxon>Pentapetalae</taxon>
        <taxon>rosids</taxon>
        <taxon>malvids</taxon>
        <taxon>Malvales</taxon>
        <taxon>Dipterocarpaceae</taxon>
        <taxon>Rubroshorea</taxon>
    </lineage>
</organism>
<sequence length="149" mass="15158">MNSISSFSLLVILLLTSSLCLAARPESFGSFSAKLKQNNKGSQSSNQNNKDGENPGGFNVPGFNIPGWENGGLGGGYGFGVGGPNGGSGSGGVIQPSVVCKDTGPCFHKKLTCPANCFDSYSRSGKGWGMGGGGGGCTIDCKKKCRAYC</sequence>